<reference evidence="5 6" key="1">
    <citation type="submission" date="2020-09" db="EMBL/GenBank/DDBJ databases">
        <title>Biosynthesis of the nuclear factor of activated T cells inhibitor NFAT-133 and its congeners in Streptomyces pactum.</title>
        <authorList>
            <person name="Zhou W."/>
            <person name="Posri P."/>
            <person name="Abugrain M.E."/>
            <person name="Weisberg A.J."/>
            <person name="Chang J.H."/>
            <person name="Mahmud T."/>
        </authorList>
    </citation>
    <scope>NUCLEOTIDE SEQUENCE [LARGE SCALE GENOMIC DNA]</scope>
    <source>
        <strain evidence="5 6">ATCC 27456</strain>
    </source>
</reference>
<dbReference type="Gene3D" id="3.40.50.2300">
    <property type="match status" value="2"/>
</dbReference>
<dbReference type="Proteomes" id="UP000807371">
    <property type="component" value="Unassembled WGS sequence"/>
</dbReference>
<evidence type="ECO:0000313" key="5">
    <source>
        <dbReference type="EMBL" id="MBH5338607.1"/>
    </source>
</evidence>
<dbReference type="InterPro" id="IPR028081">
    <property type="entry name" value="Leu-bd"/>
</dbReference>
<dbReference type="CDD" id="cd06342">
    <property type="entry name" value="PBP1_ABC_LIVBP-like"/>
    <property type="match status" value="1"/>
</dbReference>
<dbReference type="Pfam" id="PF13458">
    <property type="entry name" value="Peripla_BP_6"/>
    <property type="match status" value="1"/>
</dbReference>
<keyword evidence="2" id="KW-0732">Signal</keyword>
<dbReference type="SUPFAM" id="SSF53822">
    <property type="entry name" value="Periplasmic binding protein-like I"/>
    <property type="match status" value="1"/>
</dbReference>
<feature type="region of interest" description="Disordered" evidence="3">
    <location>
        <begin position="15"/>
        <end position="48"/>
    </location>
</feature>
<protein>
    <submittedName>
        <fullName evidence="5">Branched-chain amino acid ABC transporter substrate-binding protein</fullName>
    </submittedName>
</protein>
<dbReference type="InterPro" id="IPR028082">
    <property type="entry name" value="Peripla_BP_I"/>
</dbReference>
<name>A0ABS0NTR6_9ACTN</name>
<comment type="caution">
    <text evidence="5">The sequence shown here is derived from an EMBL/GenBank/DDBJ whole genome shotgun (WGS) entry which is preliminary data.</text>
</comment>
<dbReference type="EMBL" id="JACYXC010000002">
    <property type="protein sequence ID" value="MBH5338607.1"/>
    <property type="molecule type" value="Genomic_DNA"/>
</dbReference>
<evidence type="ECO:0000313" key="6">
    <source>
        <dbReference type="Proteomes" id="UP000807371"/>
    </source>
</evidence>
<evidence type="ECO:0000259" key="4">
    <source>
        <dbReference type="Pfam" id="PF13458"/>
    </source>
</evidence>
<dbReference type="PANTHER" id="PTHR47151">
    <property type="entry name" value="LEU/ILE/VAL-BINDING ABC TRANSPORTER SUBUNIT"/>
    <property type="match status" value="1"/>
</dbReference>
<accession>A0ABS0NTR6</accession>
<evidence type="ECO:0000256" key="1">
    <source>
        <dbReference type="ARBA" id="ARBA00010062"/>
    </source>
</evidence>
<sequence length="424" mass="44159">MAAVTAALLWGPRLFGGGGGTGSDDGRWAAPSGTPAGSSPSRGGREPDTTVTIAVSAPLTGDLASFGQVIKNSVDLAVRDANRRGEVPGITFEVTAVDDRARPEDGRRNAARLAADDDVLGVVGPATTAVAQATRPVLADADLAEVSPAATNPVLTLGDRWERGQRKRPFGTFFRTVTTDEQQARFAARYLYRDLGKRRAFVIGERSGPSGPVHAFREEFTALGGRIAGAGEADPYGQDFGGTAAQVRDSGADVVYFGGVYPVGGPLARKLRETGFDEPLAGGDGLYNDGYVALAGGARADGDICTTVGVPPERLASARAFVRAYRDAGHPDPPAIQGGYAYDAAWAIVQAVKDVVAEAGGRLPDDARAQVVEALRDVSFDGVTGEIAFDEYGDVTNRQVSVYRVDSGGWRYVTHGAAGDGSRG</sequence>
<proteinExistence type="inferred from homology"/>
<evidence type="ECO:0000256" key="2">
    <source>
        <dbReference type="ARBA" id="ARBA00022729"/>
    </source>
</evidence>
<dbReference type="PANTHER" id="PTHR47151:SF2">
    <property type="entry name" value="AMINO ACID BINDING PROTEIN"/>
    <property type="match status" value="1"/>
</dbReference>
<feature type="domain" description="Leucine-binding protein" evidence="4">
    <location>
        <begin position="50"/>
        <end position="409"/>
    </location>
</feature>
<comment type="similarity">
    <text evidence="1">Belongs to the leucine-binding protein family.</text>
</comment>
<feature type="compositionally biased region" description="Low complexity" evidence="3">
    <location>
        <begin position="29"/>
        <end position="42"/>
    </location>
</feature>
<keyword evidence="6" id="KW-1185">Reference proteome</keyword>
<evidence type="ECO:0000256" key="3">
    <source>
        <dbReference type="SAM" id="MobiDB-lite"/>
    </source>
</evidence>
<organism evidence="5 6">
    <name type="scientific">Streptomyces pactum</name>
    <dbReference type="NCBI Taxonomy" id="68249"/>
    <lineage>
        <taxon>Bacteria</taxon>
        <taxon>Bacillati</taxon>
        <taxon>Actinomycetota</taxon>
        <taxon>Actinomycetes</taxon>
        <taxon>Kitasatosporales</taxon>
        <taxon>Streptomycetaceae</taxon>
        <taxon>Streptomyces</taxon>
    </lineage>
</organism>
<dbReference type="RefSeq" id="WP_197992401.1">
    <property type="nucleotide sequence ID" value="NZ_JACYXC010000002.1"/>
</dbReference>
<gene>
    <name evidence="5" type="ORF">IHE55_29025</name>
</gene>